<comment type="subunit">
    <text evidence="4 8">Heteromultimer composed of HisG and HisZ subunits.</text>
</comment>
<dbReference type="NCBIfam" id="TIGR00443">
    <property type="entry name" value="hisZ_biosyn_reg"/>
    <property type="match status" value="1"/>
</dbReference>
<dbReference type="EMBL" id="JBHSMJ010000029">
    <property type="protein sequence ID" value="MFC5450911.1"/>
    <property type="molecule type" value="Genomic_DNA"/>
</dbReference>
<protein>
    <recommendedName>
        <fullName evidence="5 8">ATP phosphoribosyltransferase regulatory subunit</fullName>
    </recommendedName>
</protein>
<reference evidence="11" key="1">
    <citation type="journal article" date="2019" name="Int. J. Syst. Evol. Microbiol.">
        <title>The Global Catalogue of Microorganisms (GCM) 10K type strain sequencing project: providing services to taxonomists for standard genome sequencing and annotation.</title>
        <authorList>
            <consortium name="The Broad Institute Genomics Platform"/>
            <consortium name="The Broad Institute Genome Sequencing Center for Infectious Disease"/>
            <person name="Wu L."/>
            <person name="Ma J."/>
        </authorList>
    </citation>
    <scope>NUCLEOTIDE SEQUENCE [LARGE SCALE GENOMIC DNA]</scope>
    <source>
        <strain evidence="11">KACC 11904</strain>
    </source>
</reference>
<keyword evidence="10" id="KW-0328">Glycosyltransferase</keyword>
<dbReference type="PANTHER" id="PTHR43707:SF1">
    <property type="entry name" value="HISTIDINE--TRNA LIGASE, MITOCHONDRIAL-RELATED"/>
    <property type="match status" value="1"/>
</dbReference>
<dbReference type="HAMAP" id="MF_00125">
    <property type="entry name" value="HisZ"/>
    <property type="match status" value="1"/>
</dbReference>
<dbReference type="RefSeq" id="WP_270878814.1">
    <property type="nucleotide sequence ID" value="NZ_JAQFVF010000022.1"/>
</dbReference>
<evidence type="ECO:0000256" key="4">
    <source>
        <dbReference type="ARBA" id="ARBA00011496"/>
    </source>
</evidence>
<dbReference type="Pfam" id="PF13393">
    <property type="entry name" value="tRNA-synt_His"/>
    <property type="match status" value="1"/>
</dbReference>
<evidence type="ECO:0000313" key="11">
    <source>
        <dbReference type="Proteomes" id="UP001596044"/>
    </source>
</evidence>
<dbReference type="InterPro" id="IPR041715">
    <property type="entry name" value="HisRS-like_core"/>
</dbReference>
<gene>
    <name evidence="8" type="primary">hisZ</name>
    <name evidence="10" type="ORF">ACFPOG_21895</name>
</gene>
<accession>A0ABW0KDB1</accession>
<dbReference type="PROSITE" id="PS50862">
    <property type="entry name" value="AA_TRNA_LIGASE_II"/>
    <property type="match status" value="1"/>
</dbReference>
<dbReference type="PANTHER" id="PTHR43707">
    <property type="entry name" value="HISTIDYL-TRNA SYNTHETASE"/>
    <property type="match status" value="1"/>
</dbReference>
<dbReference type="Gene3D" id="3.30.930.10">
    <property type="entry name" value="Bira Bifunctional Protein, Domain 2"/>
    <property type="match status" value="1"/>
</dbReference>
<evidence type="ECO:0000313" key="10">
    <source>
        <dbReference type="EMBL" id="MFC5450911.1"/>
    </source>
</evidence>
<dbReference type="InterPro" id="IPR004517">
    <property type="entry name" value="HisZ"/>
</dbReference>
<dbReference type="InterPro" id="IPR006195">
    <property type="entry name" value="aa-tRNA-synth_II"/>
</dbReference>
<dbReference type="NCBIfam" id="NF008941">
    <property type="entry name" value="PRK12292.2-4"/>
    <property type="match status" value="1"/>
</dbReference>
<comment type="pathway">
    <text evidence="2 8">Amino-acid biosynthesis; L-histidine biosynthesis; L-histidine from 5-phospho-alpha-D-ribose 1-diphosphate: step 1/9.</text>
</comment>
<keyword evidence="8" id="KW-0028">Amino-acid biosynthesis</keyword>
<dbReference type="Proteomes" id="UP001596044">
    <property type="component" value="Unassembled WGS sequence"/>
</dbReference>
<evidence type="ECO:0000256" key="8">
    <source>
        <dbReference type="HAMAP-Rule" id="MF_00125"/>
    </source>
</evidence>
<comment type="miscellaneous">
    <text evidence="8">This function is generally fulfilled by the C-terminal part of HisG, which is missing in some bacteria such as this one.</text>
</comment>
<dbReference type="CDD" id="cd00773">
    <property type="entry name" value="HisRS-like_core"/>
    <property type="match status" value="1"/>
</dbReference>
<evidence type="ECO:0000256" key="3">
    <source>
        <dbReference type="ARBA" id="ARBA00005539"/>
    </source>
</evidence>
<evidence type="ECO:0000259" key="9">
    <source>
        <dbReference type="PROSITE" id="PS50862"/>
    </source>
</evidence>
<keyword evidence="6 8" id="KW-0963">Cytoplasm</keyword>
<comment type="subcellular location">
    <subcellularLocation>
        <location evidence="1 8">Cytoplasm</location>
    </subcellularLocation>
</comment>
<evidence type="ECO:0000256" key="6">
    <source>
        <dbReference type="ARBA" id="ARBA00022490"/>
    </source>
</evidence>
<evidence type="ECO:0000256" key="5">
    <source>
        <dbReference type="ARBA" id="ARBA00020397"/>
    </source>
</evidence>
<dbReference type="SUPFAM" id="SSF55681">
    <property type="entry name" value="Class II aaRS and biotin synthetases"/>
    <property type="match status" value="1"/>
</dbReference>
<proteinExistence type="inferred from homology"/>
<evidence type="ECO:0000256" key="1">
    <source>
        <dbReference type="ARBA" id="ARBA00004496"/>
    </source>
</evidence>
<keyword evidence="11" id="KW-1185">Reference proteome</keyword>
<dbReference type="PIRSF" id="PIRSF001549">
    <property type="entry name" value="His-tRNA_synth"/>
    <property type="match status" value="1"/>
</dbReference>
<organism evidence="10 11">
    <name type="scientific">Paenibacillus aestuarii</name>
    <dbReference type="NCBI Taxonomy" id="516965"/>
    <lineage>
        <taxon>Bacteria</taxon>
        <taxon>Bacillati</taxon>
        <taxon>Bacillota</taxon>
        <taxon>Bacilli</taxon>
        <taxon>Bacillales</taxon>
        <taxon>Paenibacillaceae</taxon>
        <taxon>Paenibacillus</taxon>
    </lineage>
</organism>
<comment type="similarity">
    <text evidence="3 8">Belongs to the class-II aminoacyl-tRNA synthetase family. HisZ subfamily.</text>
</comment>
<sequence>MSKPKVFEKPIGVKDYLPEAVTKLRNIEFCVLACMERWGYTQIITPTLEFYDTVGVASSTADKKLFKLLDRKGSTLVLRSEMTAPIARVASSLLREYAFPLRLSYHSNVFRAIEEEAGRDAEFFQTGVELIGDASSEADAEVVALAIASLQAAGVGTFKIALGHVGFLNGLFQETLEGRLEDQQTLKEHLLSRDYVGYREAIQALALPEEVERELIGVLRLRGGDEICAQARMVSKHPIAQDAIRHLCEVWDVLKAYGVSEHVVIDLTMIGDFSYYTGMTFEGYAAELGFPVCSGGRYDNLLSQFGRPAPATGFALKTNRILEVIGKVAVDRPTRILIAYDAEHREEALKRAKSTRESGNAVVTTQLITDKAAWSEAIHKRDDGQYELQGVVYQEVINLIR</sequence>
<keyword evidence="10" id="KW-0808">Transferase</keyword>
<dbReference type="GO" id="GO:0016757">
    <property type="term" value="F:glycosyltransferase activity"/>
    <property type="evidence" value="ECO:0007669"/>
    <property type="project" value="UniProtKB-KW"/>
</dbReference>
<feature type="domain" description="Aminoacyl-transfer RNA synthetases class-II family profile" evidence="9">
    <location>
        <begin position="36"/>
        <end position="333"/>
    </location>
</feature>
<evidence type="ECO:0000256" key="2">
    <source>
        <dbReference type="ARBA" id="ARBA00004667"/>
    </source>
</evidence>
<dbReference type="InterPro" id="IPR004516">
    <property type="entry name" value="HisRS/HisZ"/>
</dbReference>
<keyword evidence="8" id="KW-0368">Histidine biosynthesis</keyword>
<name>A0ABW0KDB1_9BACL</name>
<dbReference type="InterPro" id="IPR045864">
    <property type="entry name" value="aa-tRNA-synth_II/BPL/LPL"/>
</dbReference>
<comment type="caution">
    <text evidence="10">The sequence shown here is derived from an EMBL/GenBank/DDBJ whole genome shotgun (WGS) entry which is preliminary data.</text>
</comment>
<comment type="function">
    <text evidence="7 8">Required for the first step of histidine biosynthesis. May allow the feedback regulation of ATP phosphoribosyltransferase activity by histidine.</text>
</comment>
<evidence type="ECO:0000256" key="7">
    <source>
        <dbReference type="ARBA" id="ARBA00025246"/>
    </source>
</evidence>